<dbReference type="PANTHER" id="PTHR37419">
    <property type="entry name" value="SERINE/THREONINE-PROTEIN KINASE TOXIN HIPA"/>
    <property type="match status" value="1"/>
</dbReference>
<feature type="domain" description="HipA N-terminal subdomain 1" evidence="5">
    <location>
        <begin position="7"/>
        <end position="107"/>
    </location>
</feature>
<dbReference type="InterPro" id="IPR017508">
    <property type="entry name" value="HipA_N1"/>
</dbReference>
<gene>
    <name evidence="6" type="ORF">F2P44_25405</name>
</gene>
<evidence type="ECO:0000256" key="2">
    <source>
        <dbReference type="ARBA" id="ARBA00022679"/>
    </source>
</evidence>
<dbReference type="EMBL" id="WHJG01000035">
    <property type="protein sequence ID" value="NHZ82590.1"/>
    <property type="molecule type" value="Genomic_DNA"/>
</dbReference>
<name>A0ABX0NAX1_9BURK</name>
<accession>A0ABX0NAX1</accession>
<evidence type="ECO:0000259" key="4">
    <source>
        <dbReference type="Pfam" id="PF07804"/>
    </source>
</evidence>
<comment type="caution">
    <text evidence="6">The sequence shown here is derived from an EMBL/GenBank/DDBJ whole genome shotgun (WGS) entry which is preliminary data.</text>
</comment>
<dbReference type="Pfam" id="PF13657">
    <property type="entry name" value="Couple_hipA"/>
    <property type="match status" value="1"/>
</dbReference>
<sequence length="430" mass="47680">MKRELCAYLDKSFVGTLSENTGVWSFQYDQAWVKHGYELSPGLPLRTVPHEDGGTIRPVQWFFDNLLPEAQARQQLMTYMKNDVTVGVDAWTMLSHFGAESAGALTLLPPGNALPEAGLLPLSDDDLEARIKAMPRQPLSAKAPKKMSLAGAQQKLAIVMIDGQLFEPTGARASTHILKPDVLSEHYPCSAVNEWFSARLAQRMGLSVPQVELRYVPSPIYIIERFDRTRTGDQVDRLHTLDALQLLTLSAQAKYAESGITALTDILSKCRTPATARLTLFRWTLYNILIGNSDAHLKNISLIAGPGGYELAPHYDLLSTSTWVRPELLGQGEAQWPDIPMSFPVAEVMHYRDLRKEHVASFANQLGIRAGSFNREFTRMVGGIEAAAAELEAQFVARTDVPAAIRASQAHMLRSIRFLPIATMTQQLKN</sequence>
<evidence type="ECO:0000259" key="5">
    <source>
        <dbReference type="Pfam" id="PF13657"/>
    </source>
</evidence>
<dbReference type="NCBIfam" id="TIGR03071">
    <property type="entry name" value="couple_hipA"/>
    <property type="match status" value="1"/>
</dbReference>
<evidence type="ECO:0000313" key="7">
    <source>
        <dbReference type="Proteomes" id="UP000621455"/>
    </source>
</evidence>
<dbReference type="Proteomes" id="UP000621455">
    <property type="component" value="Unassembled WGS sequence"/>
</dbReference>
<protein>
    <submittedName>
        <fullName evidence="6">Type II toxin-antitoxin system HipA family toxin</fullName>
    </submittedName>
</protein>
<organism evidence="6 7">
    <name type="scientific">Massilia frigida</name>
    <dbReference type="NCBI Taxonomy" id="2609281"/>
    <lineage>
        <taxon>Bacteria</taxon>
        <taxon>Pseudomonadati</taxon>
        <taxon>Pseudomonadota</taxon>
        <taxon>Betaproteobacteria</taxon>
        <taxon>Burkholderiales</taxon>
        <taxon>Oxalobacteraceae</taxon>
        <taxon>Telluria group</taxon>
        <taxon>Massilia</taxon>
    </lineage>
</organism>
<dbReference type="RefSeq" id="WP_167090824.1">
    <property type="nucleotide sequence ID" value="NZ_WHJG01000035.1"/>
</dbReference>
<dbReference type="InterPro" id="IPR052028">
    <property type="entry name" value="HipA_Ser/Thr_kinase"/>
</dbReference>
<evidence type="ECO:0000256" key="1">
    <source>
        <dbReference type="ARBA" id="ARBA00010164"/>
    </source>
</evidence>
<dbReference type="Pfam" id="PF07804">
    <property type="entry name" value="HipA_C"/>
    <property type="match status" value="1"/>
</dbReference>
<keyword evidence="7" id="KW-1185">Reference proteome</keyword>
<comment type="similarity">
    <text evidence="1">Belongs to the HipA Ser/Thr kinase family.</text>
</comment>
<proteinExistence type="inferred from homology"/>
<reference evidence="6 7" key="1">
    <citation type="submission" date="2019-10" db="EMBL/GenBank/DDBJ databases">
        <title>Taxonomy of Antarctic Massilia spp.: description of Massilia rubra sp. nov., Massilia aquatica sp. nov., Massilia mucilaginosa sp. nov., Massilia frigida sp. nov. isolated from streams, lakes and regoliths.</title>
        <authorList>
            <person name="Holochova P."/>
            <person name="Sedlacek I."/>
            <person name="Kralova S."/>
            <person name="Maslanova I."/>
            <person name="Busse H.-J."/>
            <person name="Stankova E."/>
            <person name="Vrbovska V."/>
            <person name="Kovarovic V."/>
            <person name="Bartak M."/>
            <person name="Svec P."/>
            <person name="Pantucek R."/>
        </authorList>
    </citation>
    <scope>NUCLEOTIDE SEQUENCE [LARGE SCALE GENOMIC DNA]</scope>
    <source>
        <strain evidence="6 7">CCM 8695</strain>
    </source>
</reference>
<dbReference type="InterPro" id="IPR012893">
    <property type="entry name" value="HipA-like_C"/>
</dbReference>
<dbReference type="Gene3D" id="1.10.1070.20">
    <property type="match status" value="1"/>
</dbReference>
<evidence type="ECO:0000256" key="3">
    <source>
        <dbReference type="ARBA" id="ARBA00022777"/>
    </source>
</evidence>
<evidence type="ECO:0000313" key="6">
    <source>
        <dbReference type="EMBL" id="NHZ82590.1"/>
    </source>
</evidence>
<keyword evidence="2" id="KW-0808">Transferase</keyword>
<feature type="domain" description="HipA-like C-terminal" evidence="4">
    <location>
        <begin position="147"/>
        <end position="385"/>
    </location>
</feature>
<keyword evidence="3" id="KW-0418">Kinase</keyword>
<dbReference type="PANTHER" id="PTHR37419:SF1">
    <property type="entry name" value="SERINE_THREONINE-PROTEIN KINASE TOXIN HIPA"/>
    <property type="match status" value="1"/>
</dbReference>